<dbReference type="Pfam" id="PF00168">
    <property type="entry name" value="C2"/>
    <property type="match status" value="1"/>
</dbReference>
<dbReference type="CDD" id="cd00030">
    <property type="entry name" value="C2"/>
    <property type="match status" value="1"/>
</dbReference>
<comment type="caution">
    <text evidence="5">The sequence shown here is derived from an EMBL/GenBank/DDBJ whole genome shotgun (WGS) entry which is preliminary data.</text>
</comment>
<evidence type="ECO:0000313" key="5">
    <source>
        <dbReference type="EMBL" id="KAJ6228504.1"/>
    </source>
</evidence>
<dbReference type="PANTHER" id="PTHR13720:SF33">
    <property type="entry name" value="HELP DOMAIN-CONTAINING PROTEIN"/>
    <property type="match status" value="1"/>
</dbReference>
<dbReference type="SUPFAM" id="SSF49562">
    <property type="entry name" value="C2 domain (Calcium/lipid-binding domain, CaLB)"/>
    <property type="match status" value="1"/>
</dbReference>
<keyword evidence="1 3" id="KW-0853">WD repeat</keyword>
<protein>
    <submittedName>
        <fullName evidence="5">Echinoderm microtubule-associated protein-like elp-1</fullName>
    </submittedName>
</protein>
<feature type="domain" description="C2" evidence="4">
    <location>
        <begin position="1"/>
        <end position="107"/>
    </location>
</feature>
<dbReference type="Proteomes" id="UP001150062">
    <property type="component" value="Unassembled WGS sequence"/>
</dbReference>
<evidence type="ECO:0000259" key="4">
    <source>
        <dbReference type="PROSITE" id="PS50004"/>
    </source>
</evidence>
<dbReference type="InterPro" id="IPR001680">
    <property type="entry name" value="WD40_rpt"/>
</dbReference>
<gene>
    <name evidence="5" type="ORF">M0813_08856</name>
</gene>
<keyword evidence="6" id="KW-1185">Reference proteome</keyword>
<reference evidence="5" key="1">
    <citation type="submission" date="2022-08" db="EMBL/GenBank/DDBJ databases">
        <title>Novel sulfate-reducing endosymbionts in the free-living metamonad Anaeramoeba.</title>
        <authorList>
            <person name="Jerlstrom-Hultqvist J."/>
            <person name="Cepicka I."/>
            <person name="Gallot-Lavallee L."/>
            <person name="Salas-Leiva D."/>
            <person name="Curtis B.A."/>
            <person name="Zahonova K."/>
            <person name="Pipaliya S."/>
            <person name="Dacks J."/>
            <person name="Roger A.J."/>
        </authorList>
    </citation>
    <scope>NUCLEOTIDE SEQUENCE</scope>
    <source>
        <strain evidence="5">Schooner1</strain>
    </source>
</reference>
<keyword evidence="2" id="KW-0677">Repeat</keyword>
<dbReference type="SUPFAM" id="SSF50998">
    <property type="entry name" value="Quinoprotein alcohol dehydrogenase-like"/>
    <property type="match status" value="1"/>
</dbReference>
<proteinExistence type="predicted"/>
<evidence type="ECO:0000256" key="2">
    <source>
        <dbReference type="ARBA" id="ARBA00022737"/>
    </source>
</evidence>
<dbReference type="InterPro" id="IPR050630">
    <property type="entry name" value="WD_repeat_EMAP"/>
</dbReference>
<dbReference type="Gene3D" id="2.130.10.10">
    <property type="entry name" value="YVTN repeat-like/Quinoprotein amine dehydrogenase"/>
    <property type="match status" value="2"/>
</dbReference>
<dbReference type="InterPro" id="IPR035892">
    <property type="entry name" value="C2_domain_sf"/>
</dbReference>
<dbReference type="InterPro" id="IPR055442">
    <property type="entry name" value="Beta-prop_EML-like_2nd"/>
</dbReference>
<dbReference type="InterPro" id="IPR055439">
    <property type="entry name" value="Beta-prop_EML_1st"/>
</dbReference>
<evidence type="ECO:0000313" key="6">
    <source>
        <dbReference type="Proteomes" id="UP001150062"/>
    </source>
</evidence>
<evidence type="ECO:0000256" key="1">
    <source>
        <dbReference type="ARBA" id="ARBA00022574"/>
    </source>
</evidence>
<dbReference type="Gene3D" id="2.60.40.150">
    <property type="entry name" value="C2 domain"/>
    <property type="match status" value="1"/>
</dbReference>
<dbReference type="InterPro" id="IPR015943">
    <property type="entry name" value="WD40/YVTN_repeat-like_dom_sf"/>
</dbReference>
<dbReference type="InterPro" id="IPR000008">
    <property type="entry name" value="C2_dom"/>
</dbReference>
<sequence>MNNQNQTKYTKWIHLTIVEARGFKEKQVPSTFCVAMVDSQQKYKSVLESKTYSPYWDQDFKFAITSPQNTLSIYVFNANPQSPYILIGKVEIPISDIINSGKIEDWFQLSQVQQILKSEHERKMNLKKQRQVNNFNKINPEQTTRNYSNDNSTGLLSGFHKTKNSNYLQNVLKTLEIPLNQDMKDRGGDIKPLDIQTLKLHKTYSTPQKVPNNNRSFTKSHLKSHTLETPQLSRLNKINSFNSKLNTNNSNGEDFQFEIEHIYGFNSTKRDSLFYNYQSHLVFFAASVAIIMDPETGKQRFFRKHTKPIDTIAIHKDKRIIATSQIEDTKIYVWDCETLQVLSILDAPHPDGFNSISFSFVGKKIITIGSDRKQTVCLWDWGDSKLINSTIGPEKKTLMVSFHPQNSNSFISCGINNMLFWKFTESAMVYQEGQFSGKGDKILLSLLITNDSQIFTGTRQGFIYKWDPNSCSIEKIFRSHKQSTNSLATDKSNCLFSCGKDGNIACWDSTDFTKNYIIPSIQGGPIISIDYMDGHIAVGTSKNQIWTTNIENKSSEKILIPHWGDVYGVTCHPTLPQFITMSFDRSVILWSMETKQQIKKLNINGQPKMAIYSPNGEYVAIGLHAGAFAVASGNDLQLITNKKVITQEISYMFFSPNLKYLGVSYMDGSIFIFNILTKYKKTIKFNLPGVNTLDFSSDDNCFKASSNIETVCWDIEKHAKIQENSVSWATNNSQYSKFSKNLLQTQILNNYIISGEENSNNIKFKNIFSLEEEPILIPGHGSNITSVKIWKNYMFSVGCKDQCIFQWKKK</sequence>
<dbReference type="EMBL" id="JAOAOG010000327">
    <property type="protein sequence ID" value="KAJ6228504.1"/>
    <property type="molecule type" value="Genomic_DNA"/>
</dbReference>
<dbReference type="PROSITE" id="PS50004">
    <property type="entry name" value="C2"/>
    <property type="match status" value="1"/>
</dbReference>
<dbReference type="InterPro" id="IPR011047">
    <property type="entry name" value="Quinoprotein_ADH-like_sf"/>
</dbReference>
<dbReference type="Pfam" id="PF23409">
    <property type="entry name" value="Beta-prop_EML"/>
    <property type="match status" value="1"/>
</dbReference>
<feature type="repeat" description="WD" evidence="3">
    <location>
        <begin position="559"/>
        <end position="600"/>
    </location>
</feature>
<name>A0ABQ8X7J5_9EUKA</name>
<dbReference type="PANTHER" id="PTHR13720">
    <property type="entry name" value="WD-40 REPEAT PROTEIN"/>
    <property type="match status" value="1"/>
</dbReference>
<dbReference type="Pfam" id="PF23414">
    <property type="entry name" value="Beta-prop_EML_2"/>
    <property type="match status" value="1"/>
</dbReference>
<dbReference type="SMART" id="SM00320">
    <property type="entry name" value="WD40"/>
    <property type="match status" value="8"/>
</dbReference>
<evidence type="ECO:0000256" key="3">
    <source>
        <dbReference type="PROSITE-ProRule" id="PRU00221"/>
    </source>
</evidence>
<organism evidence="5 6">
    <name type="scientific">Anaeramoeba flamelloides</name>
    <dbReference type="NCBI Taxonomy" id="1746091"/>
    <lineage>
        <taxon>Eukaryota</taxon>
        <taxon>Metamonada</taxon>
        <taxon>Anaeramoebidae</taxon>
        <taxon>Anaeramoeba</taxon>
    </lineage>
</organism>
<dbReference type="PROSITE" id="PS50082">
    <property type="entry name" value="WD_REPEATS_2"/>
    <property type="match status" value="1"/>
</dbReference>
<accession>A0ABQ8X7J5</accession>
<dbReference type="SMART" id="SM00239">
    <property type="entry name" value="C2"/>
    <property type="match status" value="1"/>
</dbReference>
<dbReference type="SUPFAM" id="SSF82171">
    <property type="entry name" value="DPP6 N-terminal domain-like"/>
    <property type="match status" value="1"/>
</dbReference>